<feature type="transmembrane region" description="Helical" evidence="2">
    <location>
        <begin position="2363"/>
        <end position="2381"/>
    </location>
</feature>
<keyword evidence="2" id="KW-1133">Transmembrane helix</keyword>
<feature type="domain" description="CNA-B" evidence="4">
    <location>
        <begin position="963"/>
        <end position="1045"/>
    </location>
</feature>
<keyword evidence="2" id="KW-0472">Membrane</keyword>
<dbReference type="RefSeq" id="WP_144368382.1">
    <property type="nucleotide sequence ID" value="NZ_CABHNB010000009.1"/>
</dbReference>
<feature type="domain" description="CNA-B" evidence="4">
    <location>
        <begin position="583"/>
        <end position="673"/>
    </location>
</feature>
<sequence>MKKNGYLRKFIAMFLVFVMLMADSSMTTFANSFTVGRVKQQNADEGVAVQSSNDVNVTVNAPDGTYYVKLKQKEKENEWWASDIARASVQVQNGKGTCSLDGSNLDGSKENWLEIGLQENGSFVKSGEVLRSEGKIYSVTESNHAFTVNEISIQPGTQRNFKDILGSATNFGIVANEATFKGHLESNFAIGKLNYEGSNVQMSKNEGGGAGYNYIGEFVGSSQLQIGLNGNAGGSVVYAGKGAEGKLTTDNSDLLIDYDTYTEAQIKKIVKDMVDTIKTTSTTLYNENSVPYSAVTDISTSGNQYTDINIAKYGKDAGTYYVSFQPGEFNTFMSNPNRRITIREDQNIVLNVPDTNVDFRQFTFVIVDASGNVVYQKTTNANSDEDRVAENVIFNCPNATTAATYTSTGIFLVPNATFTNALVSAGWVIANTIAAIGGQEWHNVYKGMPVVETTFQIKATKNVDNAPATDEKYDGKFSFELQEKNGENWKTIDSVTNTGSAIVFDNLGKFGTEGTHYYKIVETASALSDVTIDGEPVYVKAVIKKNGNKMVATVTYYSDENYATEVSDPSFNNTTVITEKTEVSVEKKWADNENQDRVRPGSIQVQLYADETAQGDPIELNEDNGWKYTWSNLEKKSGSNDIEYTVDEVSVPAGYTKTVIANEGKTEYTITNTHTTETTEATVRKVWNDSNDQDGKRPDSLNVNLMNGNTVVDTVTLTADNNWTATVQNLPKKANGTDIVYSWSEGNMPEGYSLTDTAKDGTVTTLTNSYSTEETSVSVRKVWTDSDNQDGIRPESISVQLKADGKASGDPVVLNEANTWTYTWTKLAKNANKTEIQYTVDEVDVPSGYTKTVTKESTGYVITNTHNPETTSINGTKTWSDNDNQDGKRPTSITVNLLANGTKVDSKEVTANDNWKYEFTNLPKYAAGNEITYTVEEDAVEGYEATVDGYNITNTHKPETTKVEGTKTWNDSDNQDGIRPDSITVNLFANGTKVDSKEVTANDNWKYSFTNLPKYAAGNEIIYTVSEELVDGYEASVNDYNITNTHETEKIEVSGIKSWDDNNNQDGKRPESITVNLLANGEKVNSQVVTAAGNWTYNFTDLPKYKAGKEIKYRVEEVAVEGYTTELDGYDIYNTHTPETTIIEGTKSWNDKDNQDGKRPEKIIVNLLANGEKVDTQVVTADNDWKYSFKDLPVYKDGQKLTYTVSEETVKDYTTEYDGTNIINSYTPGKTSASVVKVWNDANNQDGKRPESITVSLLADGRDTGITVTLNAENNWTQTVTDLDEKANGKAIKYTWAEENVPKGYELTGNTTKGTLTTLTNKHVPEVTSISGTKTWNDNDNQDGKRPTSITVNLLADGTVYASQAVTAATNWKYTFDNLPVNKNGTAINYAIGEVEVTDYTTEIDEYDIINTHTPETTSVSGQKVWDDANNQDGKRPESIKVRLLANGTEVATKDVTAADNWAYNFTDLPKYANGEEIVYTVTEDTVADYTTAINGTTITNSYTPGKTSITVTKAWADNDNQDGIRPDSIKVQLYAGEDAQGEEVTLDGTNNWTYTWTGLDAKKDGQDIVYTVKETGEVTGYTSEISGDAQTGFVITNTHKTEITSVEGKKVWNDADNQDGKRPESIKVRLLANGTEVATKDVTAADNWTYSFTDLPKFADGEEIVYTVTEDAVADYTTAIDGTTITNSYKPGKTSITVTKAWADNDNQDGIRPENIKVQLYAGETAQGEEVTLSADNNWTYTWSELDAKKDGQDIVYTVRETEVPAGYEAIVTGTAAEGFILTNTHETEVISVEGTKTWNDNDQTTKRPESITVRLLADGKEAGSQKVTADSNWTYKFAELPKYAAGKEIVYTVSEDAVPGYITSVNGNNLINTITSVKVSKVDITDHKELAGAHIQILDKDGNIIDEWDSTWEAHEVTGLKTNEQYTLRETVAPDGYTVTSDTTFTLKEDGTVDKDNTQTTVSDDGTLLVEDSKTSVKVSKVDIADGKELEGAHIQVIDEDENIVAEWDSTKEPHVIEGLKTDKKYILRETVAPTGYELTNATTFVLKADGTVDTEKTTTVSKDGVLLVQDKLATGQSIAVTKKLTTITGDLRAMDQTFYVALYSDEACTQRVSDVKAIEFKNASSSTVVFNENIEVNKDYYIAECSQDGKAQSMGALADGTMYEAKFNNGNKATVKEANGTTTVYFDNVFSSIPDGYYKQGKLTITKKLLGADGNAKKSDNVFYAGIFDDADYTQLSTQVSQNIVKLDLAGGSEVSQVIKIGLDVNKTVTLYVTETDSNGKPVAGTSGFAYKVSVDGSTVTIDEANENASVTITNTENPTTTKTTKTTTEESGNESGSSASSHSMSSSTKAPKTGDDTPIAMYVIILIAAAALIVFGFEKRRRSNRK</sequence>
<dbReference type="Gene3D" id="2.60.40.3050">
    <property type="match status" value="1"/>
</dbReference>
<keyword evidence="7" id="KW-1185">Reference proteome</keyword>
<accession>A0A564SFY6</accession>
<keyword evidence="6" id="KW-0176">Collagen</keyword>
<feature type="region of interest" description="Disordered" evidence="1">
    <location>
        <begin position="2315"/>
        <end position="2357"/>
    </location>
</feature>
<dbReference type="InterPro" id="IPR041033">
    <property type="entry name" value="SpaA_PFL_dom_1"/>
</dbReference>
<feature type="domain" description="CNA-B" evidence="4">
    <location>
        <begin position="1794"/>
        <end position="1875"/>
    </location>
</feature>
<feature type="domain" description="CNA-B" evidence="4">
    <location>
        <begin position="1607"/>
        <end position="1689"/>
    </location>
</feature>
<dbReference type="Gene3D" id="2.60.40.10">
    <property type="entry name" value="Immunoglobulins"/>
    <property type="match status" value="2"/>
</dbReference>
<dbReference type="Pfam" id="PF05738">
    <property type="entry name" value="Cna_B"/>
    <property type="match status" value="14"/>
</dbReference>
<dbReference type="InterPro" id="IPR013783">
    <property type="entry name" value="Ig-like_fold"/>
</dbReference>
<evidence type="ECO:0000259" key="4">
    <source>
        <dbReference type="Pfam" id="PF05738"/>
    </source>
</evidence>
<feature type="region of interest" description="Disordered" evidence="1">
    <location>
        <begin position="865"/>
        <end position="887"/>
    </location>
</feature>
<keyword evidence="2" id="KW-0812">Transmembrane</keyword>
<evidence type="ECO:0000256" key="3">
    <source>
        <dbReference type="SAM" id="SignalP"/>
    </source>
</evidence>
<name>A0A564SFY6_9FIRM</name>
<evidence type="ECO:0000259" key="5">
    <source>
        <dbReference type="Pfam" id="PF17802"/>
    </source>
</evidence>
<dbReference type="Proteomes" id="UP000409147">
    <property type="component" value="Unassembled WGS sequence"/>
</dbReference>
<feature type="domain" description="CNA-B" evidence="4">
    <location>
        <begin position="1697"/>
        <end position="1786"/>
    </location>
</feature>
<feature type="domain" description="SpaA-like prealbumin fold" evidence="5">
    <location>
        <begin position="1878"/>
        <end position="1959"/>
    </location>
</feature>
<proteinExistence type="predicted"/>
<feature type="compositionally biased region" description="Basic and acidic residues" evidence="1">
    <location>
        <begin position="956"/>
        <end position="965"/>
    </location>
</feature>
<dbReference type="EMBL" id="CABHNB010000009">
    <property type="protein sequence ID" value="VUW93872.1"/>
    <property type="molecule type" value="Genomic_DNA"/>
</dbReference>
<organism evidence="6 7">
    <name type="scientific">Blautia obeum</name>
    <dbReference type="NCBI Taxonomy" id="40520"/>
    <lineage>
        <taxon>Bacteria</taxon>
        <taxon>Bacillati</taxon>
        <taxon>Bacillota</taxon>
        <taxon>Clostridia</taxon>
        <taxon>Lachnospirales</taxon>
        <taxon>Lachnospiraceae</taxon>
        <taxon>Blautia</taxon>
    </lineage>
</organism>
<feature type="domain" description="CNA-B" evidence="4">
    <location>
        <begin position="777"/>
        <end position="865"/>
    </location>
</feature>
<dbReference type="Gene3D" id="2.60.40.1140">
    <property type="entry name" value="Collagen-binding surface protein Cna, B-type domain"/>
    <property type="match status" value="14"/>
</dbReference>
<feature type="compositionally biased region" description="Polar residues" evidence="1">
    <location>
        <begin position="865"/>
        <end position="882"/>
    </location>
</feature>
<protein>
    <submittedName>
        <fullName evidence="6">Collagen adhesin</fullName>
    </submittedName>
</protein>
<feature type="domain" description="CNA-B" evidence="4">
    <location>
        <begin position="1510"/>
        <end position="1599"/>
    </location>
</feature>
<feature type="domain" description="SpaA-like prealbumin fold" evidence="5">
    <location>
        <begin position="1978"/>
        <end position="2059"/>
    </location>
</feature>
<feature type="compositionally biased region" description="Low complexity" evidence="1">
    <location>
        <begin position="2315"/>
        <end position="2353"/>
    </location>
</feature>
<feature type="chain" id="PRO_5021988857" evidence="3">
    <location>
        <begin position="31"/>
        <end position="2390"/>
    </location>
</feature>
<feature type="domain" description="CNA-B" evidence="4">
    <location>
        <begin position="1053"/>
        <end position="1135"/>
    </location>
</feature>
<feature type="signal peptide" evidence="3">
    <location>
        <begin position="1"/>
        <end position="30"/>
    </location>
</feature>
<dbReference type="SUPFAM" id="SSF49478">
    <property type="entry name" value="Cna protein B-type domain"/>
    <property type="match status" value="14"/>
</dbReference>
<feature type="domain" description="CNA-B" evidence="4">
    <location>
        <begin position="1143"/>
        <end position="1224"/>
    </location>
</feature>
<feature type="region of interest" description="Disordered" evidence="1">
    <location>
        <begin position="956"/>
        <end position="977"/>
    </location>
</feature>
<dbReference type="CDD" id="cd00222">
    <property type="entry name" value="CollagenBindB"/>
    <property type="match status" value="14"/>
</dbReference>
<evidence type="ECO:0000313" key="6">
    <source>
        <dbReference type="EMBL" id="VUW93872.1"/>
    </source>
</evidence>
<feature type="domain" description="CNA-B" evidence="4">
    <location>
        <begin position="1234"/>
        <end position="1322"/>
    </location>
</feature>
<evidence type="ECO:0000256" key="1">
    <source>
        <dbReference type="SAM" id="MobiDB-lite"/>
    </source>
</evidence>
<evidence type="ECO:0000256" key="2">
    <source>
        <dbReference type="SAM" id="Phobius"/>
    </source>
</evidence>
<reference evidence="6 7" key="1">
    <citation type="submission" date="2019-07" db="EMBL/GenBank/DDBJ databases">
        <authorList>
            <person name="Hibberd C M."/>
            <person name="Gehrig L. J."/>
            <person name="Chang H.-W."/>
            <person name="Venkatesh S."/>
        </authorList>
    </citation>
    <scope>NUCLEOTIDE SEQUENCE [LARGE SCALE GENOMIC DNA]</scope>
    <source>
        <strain evidence="6">Ruminococcus_obeum_SSTS_Bg7063</strain>
    </source>
</reference>
<evidence type="ECO:0000313" key="7">
    <source>
        <dbReference type="Proteomes" id="UP000409147"/>
    </source>
</evidence>
<feature type="domain" description="CNA-B" evidence="4">
    <location>
        <begin position="1330"/>
        <end position="1412"/>
    </location>
</feature>
<dbReference type="InterPro" id="IPR038174">
    <property type="entry name" value="Strep_pil_link_sf"/>
</dbReference>
<keyword evidence="3" id="KW-0732">Signal</keyword>
<feature type="domain" description="CNA-B" evidence="4">
    <location>
        <begin position="1420"/>
        <end position="1502"/>
    </location>
</feature>
<feature type="domain" description="CNA-B" evidence="4">
    <location>
        <begin position="873"/>
        <end position="955"/>
    </location>
</feature>
<feature type="domain" description="CNA-B" evidence="4">
    <location>
        <begin position="682"/>
        <end position="768"/>
    </location>
</feature>
<dbReference type="Pfam" id="PF17802">
    <property type="entry name" value="SpaA"/>
    <property type="match status" value="2"/>
</dbReference>
<dbReference type="InterPro" id="IPR008454">
    <property type="entry name" value="Collagen-bd_Cna-like_B-typ_dom"/>
</dbReference>
<gene>
    <name evidence="6" type="primary">cna_1</name>
    <name evidence="6" type="ORF">ROSSTS7063_00555</name>
</gene>